<evidence type="ECO:0000256" key="7">
    <source>
        <dbReference type="SAM" id="Phobius"/>
    </source>
</evidence>
<evidence type="ECO:0000256" key="1">
    <source>
        <dbReference type="ARBA" id="ARBA00004127"/>
    </source>
</evidence>
<keyword evidence="4" id="KW-1278">Translocase</keyword>
<feature type="transmembrane region" description="Helical" evidence="7">
    <location>
        <begin position="127"/>
        <end position="150"/>
    </location>
</feature>
<proteinExistence type="predicted"/>
<evidence type="ECO:0000256" key="2">
    <source>
        <dbReference type="ARBA" id="ARBA00022448"/>
    </source>
</evidence>
<keyword evidence="2" id="KW-0813">Transport</keyword>
<keyword evidence="3 7" id="KW-0812">Transmembrane</keyword>
<name>A0A9D2IIA0_9FIRM</name>
<dbReference type="InterPro" id="IPR003667">
    <property type="entry name" value="NqrDE/RnfAE"/>
</dbReference>
<gene>
    <name evidence="8" type="ORF">H9726_06195</name>
</gene>
<feature type="transmembrane region" description="Helical" evidence="7">
    <location>
        <begin position="96"/>
        <end position="115"/>
    </location>
</feature>
<evidence type="ECO:0000313" key="8">
    <source>
        <dbReference type="EMBL" id="HIZ10060.1"/>
    </source>
</evidence>
<comment type="caution">
    <text evidence="8">The sequence shown here is derived from an EMBL/GenBank/DDBJ whole genome shotgun (WGS) entry which is preliminary data.</text>
</comment>
<dbReference type="Proteomes" id="UP000824025">
    <property type="component" value="Unassembled WGS sequence"/>
</dbReference>
<dbReference type="PANTHER" id="PTHR30586">
    <property type="entry name" value="ELECTRON TRANSPORT COMPLEX PROTEIN RNFE"/>
    <property type="match status" value="1"/>
</dbReference>
<protein>
    <submittedName>
        <fullName evidence="8">Electron transport complex subunit E</fullName>
    </submittedName>
</protein>
<feature type="transmembrane region" description="Helical" evidence="7">
    <location>
        <begin position="73"/>
        <end position="90"/>
    </location>
</feature>
<dbReference type="PIRSF" id="PIRSF006102">
    <property type="entry name" value="NQR_DE"/>
    <property type="match status" value="1"/>
</dbReference>
<keyword evidence="5 7" id="KW-1133">Transmembrane helix</keyword>
<evidence type="ECO:0000256" key="3">
    <source>
        <dbReference type="ARBA" id="ARBA00022692"/>
    </source>
</evidence>
<dbReference type="NCBIfam" id="NF009070">
    <property type="entry name" value="PRK12405.1"/>
    <property type="match status" value="1"/>
</dbReference>
<comment type="subcellular location">
    <subcellularLocation>
        <location evidence="1">Endomembrane system</location>
        <topology evidence="1">Multi-pass membrane protein</topology>
    </subcellularLocation>
</comment>
<feature type="transmembrane region" description="Helical" evidence="7">
    <location>
        <begin position="44"/>
        <end position="61"/>
    </location>
</feature>
<dbReference type="GO" id="GO:0012505">
    <property type="term" value="C:endomembrane system"/>
    <property type="evidence" value="ECO:0007669"/>
    <property type="project" value="UniProtKB-SubCell"/>
</dbReference>
<evidence type="ECO:0000313" key="9">
    <source>
        <dbReference type="Proteomes" id="UP000824025"/>
    </source>
</evidence>
<accession>A0A9D2IIA0</accession>
<sequence length="226" mass="24399">MNKRKIKETVLGGLIRNNPTFVLVLGTCPTIAMTGTLANAFAMGIATTFVLIFSNLFISLLRNVIPDKVRIPCYIVIISTFVTIVQMVMRRYMPELYSTMQAFIALIVVNCIILARAESYASCNPPLYSALDGVSMGLGFTGALCVIGIVREFFANGAFAGFAIPGFPVMSGTGASAFGFIVFGCMMALFNFIVQKVNDKKKKMQASSLPLSEGKVETMPAAEVTK</sequence>
<dbReference type="GO" id="GO:0005886">
    <property type="term" value="C:plasma membrane"/>
    <property type="evidence" value="ECO:0007669"/>
    <property type="project" value="TreeGrafter"/>
</dbReference>
<evidence type="ECO:0000256" key="4">
    <source>
        <dbReference type="ARBA" id="ARBA00022967"/>
    </source>
</evidence>
<evidence type="ECO:0000256" key="6">
    <source>
        <dbReference type="ARBA" id="ARBA00023136"/>
    </source>
</evidence>
<reference evidence="8" key="1">
    <citation type="journal article" date="2021" name="PeerJ">
        <title>Extensive microbial diversity within the chicken gut microbiome revealed by metagenomics and culture.</title>
        <authorList>
            <person name="Gilroy R."/>
            <person name="Ravi A."/>
            <person name="Getino M."/>
            <person name="Pursley I."/>
            <person name="Horton D.L."/>
            <person name="Alikhan N.F."/>
            <person name="Baker D."/>
            <person name="Gharbi K."/>
            <person name="Hall N."/>
            <person name="Watson M."/>
            <person name="Adriaenssens E.M."/>
            <person name="Foster-Nyarko E."/>
            <person name="Jarju S."/>
            <person name="Secka A."/>
            <person name="Antonio M."/>
            <person name="Oren A."/>
            <person name="Chaudhuri R.R."/>
            <person name="La Ragione R."/>
            <person name="Hildebrand F."/>
            <person name="Pallen M.J."/>
        </authorList>
    </citation>
    <scope>NUCLEOTIDE SEQUENCE</scope>
    <source>
        <strain evidence="8">CHK192-19661</strain>
    </source>
</reference>
<feature type="transmembrane region" description="Helical" evidence="7">
    <location>
        <begin position="21"/>
        <end position="38"/>
    </location>
</feature>
<reference evidence="8" key="2">
    <citation type="submission" date="2021-04" db="EMBL/GenBank/DDBJ databases">
        <authorList>
            <person name="Gilroy R."/>
        </authorList>
    </citation>
    <scope>NUCLEOTIDE SEQUENCE</scope>
    <source>
        <strain evidence="8">CHK192-19661</strain>
    </source>
</reference>
<feature type="transmembrane region" description="Helical" evidence="7">
    <location>
        <begin position="170"/>
        <end position="194"/>
    </location>
</feature>
<keyword evidence="6 7" id="KW-0472">Membrane</keyword>
<organism evidence="8 9">
    <name type="scientific">Candidatus Borkfalkia avicola</name>
    <dbReference type="NCBI Taxonomy" id="2838503"/>
    <lineage>
        <taxon>Bacteria</taxon>
        <taxon>Bacillati</taxon>
        <taxon>Bacillota</taxon>
        <taxon>Clostridia</taxon>
        <taxon>Christensenellales</taxon>
        <taxon>Christensenellaceae</taxon>
        <taxon>Candidatus Borkfalkia</taxon>
    </lineage>
</organism>
<dbReference type="Pfam" id="PF02508">
    <property type="entry name" value="Rnf-Nqr"/>
    <property type="match status" value="1"/>
</dbReference>
<dbReference type="AlphaFoldDB" id="A0A9D2IIA0"/>
<evidence type="ECO:0000256" key="5">
    <source>
        <dbReference type="ARBA" id="ARBA00022989"/>
    </source>
</evidence>
<dbReference type="EMBL" id="DXCF01000032">
    <property type="protein sequence ID" value="HIZ10060.1"/>
    <property type="molecule type" value="Genomic_DNA"/>
</dbReference>
<dbReference type="PANTHER" id="PTHR30586:SF0">
    <property type="entry name" value="ION-TRANSLOCATING OXIDOREDUCTASE COMPLEX SUBUNIT E"/>
    <property type="match status" value="1"/>
</dbReference>